<dbReference type="Proteomes" id="UP000236394">
    <property type="component" value="Unassembled WGS sequence"/>
</dbReference>
<dbReference type="AlphaFoldDB" id="A0A2J8B3M2"/>
<sequence>MNKQRLISSFKPMVPGRHGSAPMSNWMARFLLTLQILGGPILTAVDYKSLLDTPLGRFRNPAVTWRYGLGLTLLLNLLIGLIVSLDRRGITKAALVPLRRKEKRVIFGISVGVTVLMLILTLVYGIS</sequence>
<feature type="transmembrane region" description="Helical" evidence="1">
    <location>
        <begin position="105"/>
        <end position="126"/>
    </location>
</feature>
<protein>
    <submittedName>
        <fullName evidence="2">Uncharacterized protein</fullName>
    </submittedName>
</protein>
<dbReference type="RefSeq" id="WP_012993746.1">
    <property type="nucleotide sequence ID" value="NZ_NBZD01000001.1"/>
</dbReference>
<accession>A0A2J8B3M2</accession>
<gene>
    <name evidence="2" type="ORF">B7R76_00360</name>
</gene>
<evidence type="ECO:0000313" key="3">
    <source>
        <dbReference type="Proteomes" id="UP000236394"/>
    </source>
</evidence>
<evidence type="ECO:0000256" key="1">
    <source>
        <dbReference type="SAM" id="Phobius"/>
    </source>
</evidence>
<name>A0A2J8B3M2_9FIRM</name>
<keyword evidence="1" id="KW-1133">Transmembrane helix</keyword>
<proteinExistence type="predicted"/>
<organism evidence="2 3">
    <name type="scientific">Mageeibacillus indolicus</name>
    <dbReference type="NCBI Taxonomy" id="884684"/>
    <lineage>
        <taxon>Bacteria</taxon>
        <taxon>Bacillati</taxon>
        <taxon>Bacillota</taxon>
        <taxon>Clostridia</taxon>
        <taxon>Eubacteriales</taxon>
        <taxon>Oscillospiraceae</taxon>
        <taxon>Mageeibacillus</taxon>
    </lineage>
</organism>
<dbReference type="EMBL" id="NBZD01000001">
    <property type="protein sequence ID" value="PNH19378.1"/>
    <property type="molecule type" value="Genomic_DNA"/>
</dbReference>
<evidence type="ECO:0000313" key="2">
    <source>
        <dbReference type="EMBL" id="PNH19378.1"/>
    </source>
</evidence>
<feature type="transmembrane region" description="Helical" evidence="1">
    <location>
        <begin position="67"/>
        <end position="85"/>
    </location>
</feature>
<keyword evidence="1" id="KW-0812">Transmembrane</keyword>
<comment type="caution">
    <text evidence="2">The sequence shown here is derived from an EMBL/GenBank/DDBJ whole genome shotgun (WGS) entry which is preliminary data.</text>
</comment>
<keyword evidence="1" id="KW-0472">Membrane</keyword>
<reference evidence="3" key="1">
    <citation type="submission" date="2017-04" db="EMBL/GenBank/DDBJ databases">
        <authorList>
            <person name="Bumgarner R.E."/>
            <person name="Fredricks D.N."/>
            <person name="Srinivasan S."/>
        </authorList>
    </citation>
    <scope>NUCLEOTIDE SEQUENCE [LARGE SCALE GENOMIC DNA]</scope>
    <source>
        <strain evidence="3">KA00405</strain>
    </source>
</reference>